<comment type="subcellular location">
    <subcellularLocation>
        <location evidence="1">Cell membrane</location>
        <topology evidence="1">Multi-pass membrane protein</topology>
    </subcellularLocation>
</comment>
<keyword evidence="6 8" id="KW-0472">Membrane</keyword>
<keyword evidence="3" id="KW-1003">Cell membrane</keyword>
<evidence type="ECO:0000256" key="1">
    <source>
        <dbReference type="ARBA" id="ARBA00004651"/>
    </source>
</evidence>
<dbReference type="Proteomes" id="UP000290288">
    <property type="component" value="Unassembled WGS sequence"/>
</dbReference>
<evidence type="ECO:0000313" key="9">
    <source>
        <dbReference type="EMBL" id="RXW17845.1"/>
    </source>
</evidence>
<feature type="transmembrane region" description="Helical" evidence="8">
    <location>
        <begin position="318"/>
        <end position="340"/>
    </location>
</feature>
<evidence type="ECO:0000256" key="6">
    <source>
        <dbReference type="ARBA" id="ARBA00023136"/>
    </source>
</evidence>
<gene>
    <name evidence="9" type="ORF">EST38_g7998</name>
</gene>
<dbReference type="EMBL" id="SDEE01000308">
    <property type="protein sequence ID" value="RXW17845.1"/>
    <property type="molecule type" value="Genomic_DNA"/>
</dbReference>
<accession>A0A4Q2DH34</accession>
<dbReference type="PANTHER" id="PTHR33567:SF3">
    <property type="entry name" value="CHROMATE ION TRANSPORTER (EUROFUNG)"/>
    <property type="match status" value="1"/>
</dbReference>
<protein>
    <recommendedName>
        <fullName evidence="11">Chromate ion transporter</fullName>
    </recommendedName>
</protein>
<keyword evidence="5 8" id="KW-1133">Transmembrane helix</keyword>
<dbReference type="Pfam" id="PF02417">
    <property type="entry name" value="Chromate_transp"/>
    <property type="match status" value="4"/>
</dbReference>
<feature type="transmembrane region" description="Helical" evidence="8">
    <location>
        <begin position="181"/>
        <end position="213"/>
    </location>
</feature>
<feature type="compositionally biased region" description="Basic and acidic residues" evidence="7">
    <location>
        <begin position="839"/>
        <end position="850"/>
    </location>
</feature>
<sequence length="1105" mass="119545">MSLSALLHSALVKLKGEPHNNGPDEAYQVNTSKLSARLRDVLSRTYDLGITAFGGPPVHFQIFHQRFVDGAGKLPWIDEQTYQEVFAVCQALPGPASTKMLFNIAQIRAGLIPALLVFAFWSLPVAITMYGLALGVQQIDDVLPDPVYALLSGLNAATVGIIALAAVQLARKAITDKLTRLLVLFGGGAGLCYNALWYFPVLIIIAGVVTVLWDRWVRGLIGRFVQKRKAKKNPVEPTPHVESGLRDAESASVVSKNTNTDGPQLRPRVGHSTSEDIELVHRRPDDTGTPAVEDTDEISRPSTPTPRPSPHSISGHGIPVKIGITLIILFFAVFTALMVLRGSLRAPPLLFALFNNMFLAGTIIFGGGPVVIPLLREYVVEPGWVSSRDFLLGLAIIQAMPGPNFNFAVYLGALATLSGTTNHSVATTLPGAILAFIGIFTPGLFLSVGFQSIWRALRKRPEVVSVLRGVNAAAVGFVFTAVYRLWEIGYLTKESARGSSLGREPWWLLVASSTFTAVEWFGVPPPAAILGGGVAGIDKAKRWKKWEIWLQFPYPHLPKSSQSSPMSLTALVHSVLRKLKGDDDGVPKEAYQVNTASLGARLWDVSSRTYDLGFIGFGGPPVHFQIFHRRFVDGMGKTPWIDEQTYQELFAISQALPGPGSTKMLFNIAQIRAGIIPATVVFLLWSLPAALAMFGLSLGVQRINNVLPDPVYALLSGLNASTVGLIALAAVQLARKAITDKLTRLLVVFGACAGLCYNALWYFPVLIVIAGTITVLWDCWLRAWIGKLKRKRSNTQSTTPEPLVESGLAGENVQSTEGNQGGPHRRHAAGRNSTSEIELVDRNDTSKTEEASINQDATTARPQPPARPSNNSISGHGIPVKFGILLIILFFAIFTALMLVRGLLRTPPLLLAIFNNMFLAGTIIFGGGPVVIPLLREYVVEPGWVSPRDFLLGLAIIQAMPGPNFNFAVYLGALAATSASPTRSAGASFIGAMLAFIGIFVPGLWISVGFQSVWRALRKRQEVVSILRGVNAAAVGFVFTAVYRLWEIGYLTKEASRGVSLAQEPWWLVISTLTFTAVEWFDVPPPVAILTGGIAGLGWWGAVGR</sequence>
<feature type="transmembrane region" description="Helical" evidence="8">
    <location>
        <begin position="882"/>
        <end position="904"/>
    </location>
</feature>
<dbReference type="GO" id="GO:0015109">
    <property type="term" value="F:chromate transmembrane transporter activity"/>
    <property type="evidence" value="ECO:0007669"/>
    <property type="project" value="InterPro"/>
</dbReference>
<feature type="transmembrane region" description="Helical" evidence="8">
    <location>
        <begin position="147"/>
        <end position="169"/>
    </location>
</feature>
<feature type="transmembrane region" description="Helical" evidence="8">
    <location>
        <begin position="1083"/>
        <end position="1103"/>
    </location>
</feature>
<feature type="transmembrane region" description="Helical" evidence="8">
    <location>
        <begin position="985"/>
        <end position="1006"/>
    </location>
</feature>
<organism evidence="9 10">
    <name type="scientific">Candolleomyces aberdarensis</name>
    <dbReference type="NCBI Taxonomy" id="2316362"/>
    <lineage>
        <taxon>Eukaryota</taxon>
        <taxon>Fungi</taxon>
        <taxon>Dikarya</taxon>
        <taxon>Basidiomycota</taxon>
        <taxon>Agaricomycotina</taxon>
        <taxon>Agaricomycetes</taxon>
        <taxon>Agaricomycetidae</taxon>
        <taxon>Agaricales</taxon>
        <taxon>Agaricineae</taxon>
        <taxon>Psathyrellaceae</taxon>
        <taxon>Candolleomyces</taxon>
    </lineage>
</organism>
<evidence type="ECO:0000256" key="4">
    <source>
        <dbReference type="ARBA" id="ARBA00022692"/>
    </source>
</evidence>
<feature type="region of interest" description="Disordered" evidence="7">
    <location>
        <begin position="791"/>
        <end position="872"/>
    </location>
</feature>
<dbReference type="InterPro" id="IPR003370">
    <property type="entry name" value="Chromate_transpt"/>
</dbReference>
<comment type="caution">
    <text evidence="9">The sequence shown here is derived from an EMBL/GenBank/DDBJ whole genome shotgun (WGS) entry which is preliminary data.</text>
</comment>
<dbReference type="AlphaFoldDB" id="A0A4Q2DH34"/>
<evidence type="ECO:0000313" key="10">
    <source>
        <dbReference type="Proteomes" id="UP000290288"/>
    </source>
</evidence>
<feature type="transmembrane region" description="Helical" evidence="8">
    <location>
        <begin position="1026"/>
        <end position="1046"/>
    </location>
</feature>
<feature type="transmembrane region" description="Helical" evidence="8">
    <location>
        <begin position="910"/>
        <end position="935"/>
    </location>
</feature>
<dbReference type="GO" id="GO:0005886">
    <property type="term" value="C:plasma membrane"/>
    <property type="evidence" value="ECO:0007669"/>
    <property type="project" value="UniProtKB-SubCell"/>
</dbReference>
<keyword evidence="4 8" id="KW-0812">Transmembrane</keyword>
<dbReference type="STRING" id="2316362.A0A4Q2DH34"/>
<evidence type="ECO:0000256" key="5">
    <source>
        <dbReference type="ARBA" id="ARBA00022989"/>
    </source>
</evidence>
<evidence type="ECO:0008006" key="11">
    <source>
        <dbReference type="Google" id="ProtNLM"/>
    </source>
</evidence>
<evidence type="ECO:0000256" key="8">
    <source>
        <dbReference type="SAM" id="Phobius"/>
    </source>
</evidence>
<name>A0A4Q2DH34_9AGAR</name>
<feature type="transmembrane region" description="Helical" evidence="8">
    <location>
        <begin position="466"/>
        <end position="486"/>
    </location>
</feature>
<comment type="similarity">
    <text evidence="2">Belongs to the chromate ion transporter (CHR) (TC 2.A.51) family.</text>
</comment>
<feature type="transmembrane region" description="Helical" evidence="8">
    <location>
        <begin position="950"/>
        <end position="973"/>
    </location>
</feature>
<feature type="transmembrane region" description="Helical" evidence="8">
    <location>
        <begin position="432"/>
        <end position="454"/>
    </location>
</feature>
<feature type="transmembrane region" description="Helical" evidence="8">
    <location>
        <begin position="352"/>
        <end position="375"/>
    </location>
</feature>
<evidence type="ECO:0000256" key="7">
    <source>
        <dbReference type="SAM" id="MobiDB-lite"/>
    </source>
</evidence>
<feature type="transmembrane region" description="Helical" evidence="8">
    <location>
        <begin position="711"/>
        <end position="730"/>
    </location>
</feature>
<feature type="compositionally biased region" description="Polar residues" evidence="7">
    <location>
        <begin position="252"/>
        <end position="262"/>
    </location>
</feature>
<feature type="transmembrane region" description="Helical" evidence="8">
    <location>
        <begin position="673"/>
        <end position="699"/>
    </location>
</feature>
<reference evidence="9 10" key="1">
    <citation type="submission" date="2019-01" db="EMBL/GenBank/DDBJ databases">
        <title>Draft genome sequence of Psathyrella aberdarensis IHI B618.</title>
        <authorList>
            <person name="Buettner E."/>
            <person name="Kellner H."/>
        </authorList>
    </citation>
    <scope>NUCLEOTIDE SEQUENCE [LARGE SCALE GENOMIC DNA]</scope>
    <source>
        <strain evidence="9 10">IHI B618</strain>
    </source>
</reference>
<feature type="transmembrane region" description="Helical" evidence="8">
    <location>
        <begin position="742"/>
        <end position="760"/>
    </location>
</feature>
<feature type="transmembrane region" description="Helical" evidence="8">
    <location>
        <begin position="109"/>
        <end position="135"/>
    </location>
</feature>
<dbReference type="PANTHER" id="PTHR33567">
    <property type="entry name" value="CHROMATE ION TRANSPORTER (EUROFUNG)"/>
    <property type="match status" value="1"/>
</dbReference>
<evidence type="ECO:0000256" key="3">
    <source>
        <dbReference type="ARBA" id="ARBA00022475"/>
    </source>
</evidence>
<keyword evidence="10" id="KW-1185">Reference proteome</keyword>
<feature type="transmembrane region" description="Helical" evidence="8">
    <location>
        <begin position="766"/>
        <end position="785"/>
    </location>
</feature>
<proteinExistence type="inferred from homology"/>
<evidence type="ECO:0000256" key="2">
    <source>
        <dbReference type="ARBA" id="ARBA00005262"/>
    </source>
</evidence>
<feature type="region of interest" description="Disordered" evidence="7">
    <location>
        <begin position="231"/>
        <end position="314"/>
    </location>
</feature>
<dbReference type="OrthoDB" id="2160638at2759"/>